<evidence type="ECO:0000313" key="2">
    <source>
        <dbReference type="Proteomes" id="UP000315321"/>
    </source>
</evidence>
<evidence type="ECO:0000313" key="1">
    <source>
        <dbReference type="EMBL" id="TSJ63775.1"/>
    </source>
</evidence>
<sequence length="96" mass="10446">MTRVLHDPGGGVKFLPRKGNSLERFHFGGRLLSGCGPLVRSCINTVMPGRVPGIHALAAAWYWGKDVDGRDEPGHDVRLFAVDPPEASVSQRDPSR</sequence>
<proteinExistence type="predicted"/>
<gene>
    <name evidence="1" type="ORF">FO470_00235</name>
</gene>
<accession>A0ABY3DUE6</accession>
<protein>
    <submittedName>
        <fullName evidence="1">Uncharacterized protein</fullName>
    </submittedName>
</protein>
<keyword evidence="2" id="KW-1185">Reference proteome</keyword>
<dbReference type="Proteomes" id="UP000315321">
    <property type="component" value="Unassembled WGS sequence"/>
</dbReference>
<name>A0ABY3DUE6_9HYPH</name>
<dbReference type="EMBL" id="VMBP01000001">
    <property type="protein sequence ID" value="TSJ63775.1"/>
    <property type="molecule type" value="Genomic_DNA"/>
</dbReference>
<comment type="caution">
    <text evidence="1">The sequence shown here is derived from an EMBL/GenBank/DDBJ whole genome shotgun (WGS) entry which is preliminary data.</text>
</comment>
<organism evidence="1 2">
    <name type="scientific">Ancylobacter moscoviensis</name>
    <dbReference type="NCBI Taxonomy" id="2597768"/>
    <lineage>
        <taxon>Bacteria</taxon>
        <taxon>Pseudomonadati</taxon>
        <taxon>Pseudomonadota</taxon>
        <taxon>Alphaproteobacteria</taxon>
        <taxon>Hyphomicrobiales</taxon>
        <taxon>Xanthobacteraceae</taxon>
        <taxon>Ancylobacter</taxon>
    </lineage>
</organism>
<reference evidence="1 2" key="1">
    <citation type="submission" date="2019-07" db="EMBL/GenBank/DDBJ databases">
        <authorList>
            <person name="Grouzdev D.S."/>
        </authorList>
    </citation>
    <scope>NUCLEOTIDE SEQUENCE [LARGE SCALE GENOMIC DNA]</scope>
    <source>
        <strain evidence="1 2">3C</strain>
    </source>
</reference>